<sequence length="106" mass="11885">MRSTLESIIRPFTSGTGSRRYMLACVLYSPGLTVRMFSWDWSRSAGPISALWNRRSPSCFKKVILTEHPSAAPTPLSRRICCAWTKFSADSRARVIKCRAVTNVGD</sequence>
<proteinExistence type="predicted"/>
<dbReference type="AlphaFoldDB" id="A0A8D8BMQ3"/>
<name>A0A8D8BMQ3_CULPI</name>
<organism evidence="1">
    <name type="scientific">Culex pipiens</name>
    <name type="common">House mosquito</name>
    <dbReference type="NCBI Taxonomy" id="7175"/>
    <lineage>
        <taxon>Eukaryota</taxon>
        <taxon>Metazoa</taxon>
        <taxon>Ecdysozoa</taxon>
        <taxon>Arthropoda</taxon>
        <taxon>Hexapoda</taxon>
        <taxon>Insecta</taxon>
        <taxon>Pterygota</taxon>
        <taxon>Neoptera</taxon>
        <taxon>Endopterygota</taxon>
        <taxon>Diptera</taxon>
        <taxon>Nematocera</taxon>
        <taxon>Culicoidea</taxon>
        <taxon>Culicidae</taxon>
        <taxon>Culicinae</taxon>
        <taxon>Culicini</taxon>
        <taxon>Culex</taxon>
        <taxon>Culex</taxon>
    </lineage>
</organism>
<reference evidence="1" key="1">
    <citation type="submission" date="2021-05" db="EMBL/GenBank/DDBJ databases">
        <authorList>
            <person name="Alioto T."/>
            <person name="Alioto T."/>
            <person name="Gomez Garrido J."/>
        </authorList>
    </citation>
    <scope>NUCLEOTIDE SEQUENCE</scope>
</reference>
<accession>A0A8D8BMQ3</accession>
<dbReference type="EMBL" id="HBUE01082840">
    <property type="protein sequence ID" value="CAG6478298.1"/>
    <property type="molecule type" value="Transcribed_RNA"/>
</dbReference>
<evidence type="ECO:0000313" key="1">
    <source>
        <dbReference type="EMBL" id="CAG6478298.1"/>
    </source>
</evidence>
<protein>
    <submittedName>
        <fullName evidence="1">(northern house mosquito) hypothetical protein</fullName>
    </submittedName>
</protein>